<dbReference type="EMBL" id="VOIH02000004">
    <property type="protein sequence ID" value="KAF3447866.1"/>
    <property type="molecule type" value="Genomic_DNA"/>
</dbReference>
<organism evidence="2 3">
    <name type="scientific">Rhamnella rubrinervis</name>
    <dbReference type="NCBI Taxonomy" id="2594499"/>
    <lineage>
        <taxon>Eukaryota</taxon>
        <taxon>Viridiplantae</taxon>
        <taxon>Streptophyta</taxon>
        <taxon>Embryophyta</taxon>
        <taxon>Tracheophyta</taxon>
        <taxon>Spermatophyta</taxon>
        <taxon>Magnoliopsida</taxon>
        <taxon>eudicotyledons</taxon>
        <taxon>Gunneridae</taxon>
        <taxon>Pentapetalae</taxon>
        <taxon>rosids</taxon>
        <taxon>fabids</taxon>
        <taxon>Rosales</taxon>
        <taxon>Rhamnaceae</taxon>
        <taxon>rhamnoid group</taxon>
        <taxon>Rhamneae</taxon>
        <taxon>Rhamnella</taxon>
    </lineage>
</organism>
<dbReference type="SUPFAM" id="SSF53098">
    <property type="entry name" value="Ribonuclease H-like"/>
    <property type="match status" value="1"/>
</dbReference>
<gene>
    <name evidence="2" type="ORF">FNV43_RR08572</name>
</gene>
<keyword evidence="3" id="KW-1185">Reference proteome</keyword>
<dbReference type="CDD" id="cd06222">
    <property type="entry name" value="RNase_H_like"/>
    <property type="match status" value="1"/>
</dbReference>
<evidence type="ECO:0000313" key="2">
    <source>
        <dbReference type="EMBL" id="KAF3447866.1"/>
    </source>
</evidence>
<proteinExistence type="predicted"/>
<dbReference type="GO" id="GO:0003676">
    <property type="term" value="F:nucleic acid binding"/>
    <property type="evidence" value="ECO:0007669"/>
    <property type="project" value="InterPro"/>
</dbReference>
<protein>
    <recommendedName>
        <fullName evidence="1">RNase H type-1 domain-containing protein</fullName>
    </recommendedName>
</protein>
<dbReference type="InterPro" id="IPR036397">
    <property type="entry name" value="RNaseH_sf"/>
</dbReference>
<evidence type="ECO:0000259" key="1">
    <source>
        <dbReference type="Pfam" id="PF13456"/>
    </source>
</evidence>
<dbReference type="Pfam" id="PF13456">
    <property type="entry name" value="RVT_3"/>
    <property type="match status" value="1"/>
</dbReference>
<evidence type="ECO:0000313" key="3">
    <source>
        <dbReference type="Proteomes" id="UP000796880"/>
    </source>
</evidence>
<dbReference type="Gene3D" id="3.30.420.10">
    <property type="entry name" value="Ribonuclease H-like superfamily/Ribonuclease H"/>
    <property type="match status" value="1"/>
</dbReference>
<dbReference type="Proteomes" id="UP000796880">
    <property type="component" value="Unassembled WGS sequence"/>
</dbReference>
<dbReference type="AlphaFoldDB" id="A0A8K0H8U3"/>
<accession>A0A8K0H8U3</accession>
<reference evidence="2" key="1">
    <citation type="submission" date="2020-03" db="EMBL/GenBank/DDBJ databases">
        <title>A high-quality chromosome-level genome assembly of a woody plant with both climbing and erect habits, Rhamnella rubrinervis.</title>
        <authorList>
            <person name="Lu Z."/>
            <person name="Yang Y."/>
            <person name="Zhu X."/>
            <person name="Sun Y."/>
        </authorList>
    </citation>
    <scope>NUCLEOTIDE SEQUENCE</scope>
    <source>
        <strain evidence="2">BYM</strain>
        <tissue evidence="2">Leaf</tissue>
    </source>
</reference>
<feature type="domain" description="RNase H type-1" evidence="1">
    <location>
        <begin position="159"/>
        <end position="279"/>
    </location>
</feature>
<dbReference type="OrthoDB" id="1022535at2759"/>
<dbReference type="PANTHER" id="PTHR47723:SF24">
    <property type="entry name" value="RNASE H TYPE-1 DOMAIN-CONTAINING PROTEIN"/>
    <property type="match status" value="1"/>
</dbReference>
<sequence length="314" mass="34995">MTPAATVATGRERCPSSCPAPSEIFSPVFVSIPDYKEAEQGRIPRHGTGQSDGERGMMSAKALESYGCIAEARGFHLQQTDRTIGKLRSRFGSEGDFGREQRIFLFDTFVWLMEKAVQDFTLAVEEFKGKKADIGEGSSSNDSGSRTWKPPSQEWLKINVDAAFKFNKTAGAFIVRNAVGKVIFVSSKVLERGCNSAYEAEAFALDWATDYADKYGWKRIVFEMDAKMVMEDVLAESESNSWIMFERLSAIRRRLSKADWKIEWSPRESNRVADSVAKFFLSNGVSFSVDEFSIGELPSFVLDGIVKEQLSGAV</sequence>
<dbReference type="InterPro" id="IPR053151">
    <property type="entry name" value="RNase_H-like"/>
</dbReference>
<dbReference type="PANTHER" id="PTHR47723">
    <property type="entry name" value="OS05G0353850 PROTEIN"/>
    <property type="match status" value="1"/>
</dbReference>
<dbReference type="InterPro" id="IPR012337">
    <property type="entry name" value="RNaseH-like_sf"/>
</dbReference>
<dbReference type="InterPro" id="IPR002156">
    <property type="entry name" value="RNaseH_domain"/>
</dbReference>
<name>A0A8K0H8U3_9ROSA</name>
<dbReference type="InterPro" id="IPR044730">
    <property type="entry name" value="RNase_H-like_dom_plant"/>
</dbReference>
<dbReference type="GO" id="GO:0004523">
    <property type="term" value="F:RNA-DNA hybrid ribonuclease activity"/>
    <property type="evidence" value="ECO:0007669"/>
    <property type="project" value="InterPro"/>
</dbReference>
<comment type="caution">
    <text evidence="2">The sequence shown here is derived from an EMBL/GenBank/DDBJ whole genome shotgun (WGS) entry which is preliminary data.</text>
</comment>